<dbReference type="AlphaFoldDB" id="A0A371IKR0"/>
<keyword evidence="3" id="KW-1185">Reference proteome</keyword>
<reference evidence="2 3" key="1">
    <citation type="journal article" date="2016" name="Genome Announc.">
        <title>Draft Genome Sequence of Criibacterium bergeronii gen. nov., sp. nov., Strain CCRI-22567T, Isolated from a Vaginal Sample from a Woman with Bacterial Vaginosis.</title>
        <authorList>
            <person name="Maheux A.F."/>
            <person name="Berube E."/>
            <person name="Boudreau D.K."/>
            <person name="Raymond F."/>
            <person name="Corbeil J."/>
            <person name="Roy P.H."/>
            <person name="Boissinot M."/>
            <person name="Omar R.F."/>
        </authorList>
    </citation>
    <scope>NUCLEOTIDE SEQUENCE [LARGE SCALE GENOMIC DNA]</scope>
    <source>
        <strain evidence="2 3">CCRI-22567</strain>
    </source>
</reference>
<proteinExistence type="predicted"/>
<evidence type="ECO:0000313" key="3">
    <source>
        <dbReference type="Proteomes" id="UP000093352"/>
    </source>
</evidence>
<feature type="domain" description="Peptidase C45 hydrolase" evidence="1">
    <location>
        <begin position="3"/>
        <end position="50"/>
    </location>
</feature>
<organism evidence="2 3">
    <name type="scientific">Criibacterium bergeronii</name>
    <dbReference type="NCBI Taxonomy" id="1871336"/>
    <lineage>
        <taxon>Bacteria</taxon>
        <taxon>Bacillati</taxon>
        <taxon>Bacillota</taxon>
        <taxon>Clostridia</taxon>
        <taxon>Peptostreptococcales</taxon>
        <taxon>Filifactoraceae</taxon>
        <taxon>Criibacterium</taxon>
    </lineage>
</organism>
<dbReference type="Proteomes" id="UP000093352">
    <property type="component" value="Unassembled WGS sequence"/>
</dbReference>
<gene>
    <name evidence="2" type="ORF">BBG48_006780</name>
</gene>
<dbReference type="Gene3D" id="3.60.60.10">
    <property type="entry name" value="Penicillin V Acylase, Chain A"/>
    <property type="match status" value="1"/>
</dbReference>
<name>A0A371IKR0_9FIRM</name>
<comment type="caution">
    <text evidence="2">The sequence shown here is derived from an EMBL/GenBank/DDBJ whole genome shotgun (WGS) entry which is preliminary data.</text>
</comment>
<protein>
    <recommendedName>
        <fullName evidence="1">Peptidase C45 hydrolase domain-containing protein</fullName>
    </recommendedName>
</protein>
<evidence type="ECO:0000313" key="2">
    <source>
        <dbReference type="EMBL" id="RDY21082.1"/>
    </source>
</evidence>
<dbReference type="Pfam" id="PF03417">
    <property type="entry name" value="AAT"/>
    <property type="match status" value="1"/>
</dbReference>
<dbReference type="InterPro" id="IPR005079">
    <property type="entry name" value="Peptidase_C45_hydrolase"/>
</dbReference>
<sequence>MEIGSSQNIIIADSNGDILLAELNSREKYFEQISRGQLYRTNHFTSEQMEIE</sequence>
<dbReference type="EMBL" id="MBEW02000013">
    <property type="protein sequence ID" value="RDY21082.1"/>
    <property type="molecule type" value="Genomic_DNA"/>
</dbReference>
<accession>A0A371IKR0</accession>
<evidence type="ECO:0000259" key="1">
    <source>
        <dbReference type="Pfam" id="PF03417"/>
    </source>
</evidence>